<sequence length="148" mass="15742">MAIRKTRNPLTILLVLAALVVVAAPAGYFVLVYGCGEREDRLAAALAEDPALNAAPDGARKGESYRECDDDDLFVSVGAEFSHEGSSKDPLARHREAARAGGWRPSGGDPDCYTKRLDGTTAYLSVDAPSAAKVELSITADRQGSEWC</sequence>
<evidence type="ECO:0000313" key="3">
    <source>
        <dbReference type="Proteomes" id="UP000630936"/>
    </source>
</evidence>
<proteinExistence type="predicted"/>
<protein>
    <submittedName>
        <fullName evidence="2">Uncharacterized protein</fullName>
    </submittedName>
</protein>
<gene>
    <name evidence="2" type="ORF">GCM10010387_03240</name>
</gene>
<reference evidence="2" key="1">
    <citation type="journal article" date="2014" name="Int. J. Syst. Evol. Microbiol.">
        <title>Complete genome sequence of Corynebacterium casei LMG S-19264T (=DSM 44701T), isolated from a smear-ripened cheese.</title>
        <authorList>
            <consortium name="US DOE Joint Genome Institute (JGI-PGF)"/>
            <person name="Walter F."/>
            <person name="Albersmeier A."/>
            <person name="Kalinowski J."/>
            <person name="Ruckert C."/>
        </authorList>
    </citation>
    <scope>NUCLEOTIDE SEQUENCE</scope>
    <source>
        <strain evidence="2">JCM 4988</strain>
    </source>
</reference>
<keyword evidence="3" id="KW-1185">Reference proteome</keyword>
<feature type="compositionally biased region" description="Basic and acidic residues" evidence="1">
    <location>
        <begin position="81"/>
        <end position="98"/>
    </location>
</feature>
<dbReference type="Proteomes" id="UP000630936">
    <property type="component" value="Unassembled WGS sequence"/>
</dbReference>
<reference evidence="2" key="2">
    <citation type="submission" date="2020-09" db="EMBL/GenBank/DDBJ databases">
        <authorList>
            <person name="Sun Q."/>
            <person name="Ohkuma M."/>
        </authorList>
    </citation>
    <scope>NUCLEOTIDE SEQUENCE</scope>
    <source>
        <strain evidence="2">JCM 4988</strain>
    </source>
</reference>
<organism evidence="2 3">
    <name type="scientific">Streptomyces inusitatus</name>
    <dbReference type="NCBI Taxonomy" id="68221"/>
    <lineage>
        <taxon>Bacteria</taxon>
        <taxon>Bacillati</taxon>
        <taxon>Actinomycetota</taxon>
        <taxon>Actinomycetes</taxon>
        <taxon>Kitasatosporales</taxon>
        <taxon>Streptomycetaceae</taxon>
        <taxon>Streptomyces</taxon>
    </lineage>
</organism>
<dbReference type="EMBL" id="BMWG01000001">
    <property type="protein sequence ID" value="GGZ14479.1"/>
    <property type="molecule type" value="Genomic_DNA"/>
</dbReference>
<name>A0A918PKQ3_9ACTN</name>
<feature type="region of interest" description="Disordered" evidence="1">
    <location>
        <begin position="81"/>
        <end position="110"/>
    </location>
</feature>
<evidence type="ECO:0000256" key="1">
    <source>
        <dbReference type="SAM" id="MobiDB-lite"/>
    </source>
</evidence>
<comment type="caution">
    <text evidence="2">The sequence shown here is derived from an EMBL/GenBank/DDBJ whole genome shotgun (WGS) entry which is preliminary data.</text>
</comment>
<accession>A0A918PKQ3</accession>
<dbReference type="PROSITE" id="PS51257">
    <property type="entry name" value="PROKAR_LIPOPROTEIN"/>
    <property type="match status" value="1"/>
</dbReference>
<evidence type="ECO:0000313" key="2">
    <source>
        <dbReference type="EMBL" id="GGZ14479.1"/>
    </source>
</evidence>
<dbReference type="RefSeq" id="WP_229868454.1">
    <property type="nucleotide sequence ID" value="NZ_BMWG01000001.1"/>
</dbReference>
<dbReference type="AlphaFoldDB" id="A0A918PKQ3"/>